<evidence type="ECO:0000313" key="4">
    <source>
        <dbReference type="EMBL" id="VVV86136.1"/>
    </source>
</evidence>
<feature type="compositionally biased region" description="Basic and acidic residues" evidence="2">
    <location>
        <begin position="273"/>
        <end position="307"/>
    </location>
</feature>
<evidence type="ECO:0000256" key="1">
    <source>
        <dbReference type="SAM" id="Coils"/>
    </source>
</evidence>
<feature type="domain" description="Ty3 transposon capsid-like protein" evidence="3">
    <location>
        <begin position="97"/>
        <end position="280"/>
    </location>
</feature>
<dbReference type="AlphaFoldDB" id="A0A5K0Z984"/>
<proteinExistence type="predicted"/>
<accession>A0A5K0Z984</accession>
<dbReference type="Gramene" id="NC13G0298960.1">
    <property type="protein sequence ID" value="NC13G0298960.1:cds"/>
    <property type="gene ID" value="NC13G0298960"/>
</dbReference>
<gene>
    <name evidence="4" type="ORF">NYM_LOCUS10365</name>
</gene>
<keyword evidence="1" id="KW-0175">Coiled coil</keyword>
<evidence type="ECO:0000256" key="2">
    <source>
        <dbReference type="SAM" id="MobiDB-lite"/>
    </source>
</evidence>
<dbReference type="EMBL" id="LR721778">
    <property type="protein sequence ID" value="VVV86136.1"/>
    <property type="molecule type" value="Genomic_DNA"/>
</dbReference>
<feature type="region of interest" description="Disordered" evidence="2">
    <location>
        <begin position="264"/>
        <end position="307"/>
    </location>
</feature>
<name>A0A5K0Z984_9MAGN</name>
<protein>
    <recommendedName>
        <fullName evidence="3">Ty3 transposon capsid-like protein domain-containing protein</fullName>
    </recommendedName>
</protein>
<evidence type="ECO:0000259" key="3">
    <source>
        <dbReference type="Pfam" id="PF19259"/>
    </source>
</evidence>
<organism evidence="4">
    <name type="scientific">Nymphaea colorata</name>
    <name type="common">pocket water lily</name>
    <dbReference type="NCBI Taxonomy" id="210225"/>
    <lineage>
        <taxon>Eukaryota</taxon>
        <taxon>Viridiplantae</taxon>
        <taxon>Streptophyta</taxon>
        <taxon>Embryophyta</taxon>
        <taxon>Tracheophyta</taxon>
        <taxon>Spermatophyta</taxon>
        <taxon>Magnoliopsida</taxon>
        <taxon>Nymphaeales</taxon>
        <taxon>Nymphaeaceae</taxon>
        <taxon>Nymphaea</taxon>
    </lineage>
</organism>
<reference evidence="4" key="1">
    <citation type="submission" date="2019-09" db="EMBL/GenBank/DDBJ databases">
        <authorList>
            <person name="Zhang L."/>
        </authorList>
    </citation>
    <scope>NUCLEOTIDE SEQUENCE</scope>
</reference>
<feature type="coiled-coil region" evidence="1">
    <location>
        <begin position="28"/>
        <end position="76"/>
    </location>
</feature>
<dbReference type="InterPro" id="IPR045358">
    <property type="entry name" value="Ty3_capsid"/>
</dbReference>
<sequence>MSPAHDQGNLEGTVNRLVADVATHEEALSFATETFERFKEEMKLMREQMAELVAMNRSLSNLVKTLQDEVAKLRASNQRLLYMNSASSSHGRTSRIDVQRPVKYSGSRDVRAIDNFLFQVDYYLDLQNVIEEALKIKTPRMLLEGDAVAWWGRKMLDIKNGDCTIRTFDDFRKQLKGYFMPVNAERHAYRLVANLKQTGALRDYIRAYQKIMLDMPMMPEKDKLNWFIIGLQSWAQADVERSNPESLEQAYVAAERLADNQRRSYIDTFKSTNESDHDIKREERRDNRSESSPHKPTDRKPLFRKDNNGPPREVTCWVCGGRHYTRVCPK</sequence>
<dbReference type="Pfam" id="PF19259">
    <property type="entry name" value="Ty3_capsid"/>
    <property type="match status" value="1"/>
</dbReference>